<proteinExistence type="predicted"/>
<dbReference type="HOGENOM" id="CLU_2107679_0_0_11"/>
<evidence type="ECO:0000313" key="2">
    <source>
        <dbReference type="Proteomes" id="UP000017984"/>
    </source>
</evidence>
<sequence>MVPLTDATSTQPGVRVWRLPPRMGSPLDHCLTLFDRVQLDRRALPAGAQSGFTEAGAFVSELHRGRRHLMALQRVVTERLCMSACAIGGARALLATSSPCMRENPDRAATTEAEA</sequence>
<dbReference type="PATRIC" id="fig|1352936.5.peg.6559"/>
<evidence type="ECO:0000313" key="1">
    <source>
        <dbReference type="EMBL" id="EST24211.1"/>
    </source>
</evidence>
<dbReference type="OrthoDB" id="1144545at2"/>
<name>V6JYL8_STRRC</name>
<dbReference type="EMBL" id="AWQX01000269">
    <property type="protein sequence ID" value="EST24211.1"/>
    <property type="molecule type" value="Genomic_DNA"/>
</dbReference>
<accession>V6JYL8</accession>
<dbReference type="AlphaFoldDB" id="V6JYL8"/>
<gene>
    <name evidence="1" type="ORF">M878_31515</name>
</gene>
<keyword evidence="2" id="KW-1185">Reference proteome</keyword>
<protein>
    <submittedName>
        <fullName evidence="1">Uncharacterized protein</fullName>
    </submittedName>
</protein>
<organism evidence="1 2">
    <name type="scientific">Streptomyces roseochromogenus subsp. oscitans DS 12.976</name>
    <dbReference type="NCBI Taxonomy" id="1352936"/>
    <lineage>
        <taxon>Bacteria</taxon>
        <taxon>Bacillati</taxon>
        <taxon>Actinomycetota</taxon>
        <taxon>Actinomycetes</taxon>
        <taxon>Kitasatosporales</taxon>
        <taxon>Streptomycetaceae</taxon>
        <taxon>Streptomyces</taxon>
    </lineage>
</organism>
<dbReference type="STRING" id="1352936.M878_31515"/>
<reference evidence="1 2" key="1">
    <citation type="journal article" date="2014" name="Genome Announc.">
        <title>Draft Genome Sequence of Streptomyces roseochromogenes subsp. oscitans DS 12.976, Producer of the Aminocoumarin Antibiotic Clorobiocin.</title>
        <authorList>
            <person name="Ruckert C."/>
            <person name="Kalinowski J."/>
            <person name="Heide L."/>
            <person name="Apel A.K."/>
        </authorList>
    </citation>
    <scope>NUCLEOTIDE SEQUENCE [LARGE SCALE GENOMIC DNA]</scope>
    <source>
        <strain evidence="1 2">DS 12.976</strain>
    </source>
</reference>
<dbReference type="RefSeq" id="WP_023551000.1">
    <property type="nucleotide sequence ID" value="NZ_CM002285.1"/>
</dbReference>
<dbReference type="Proteomes" id="UP000017984">
    <property type="component" value="Chromosome"/>
</dbReference>
<comment type="caution">
    <text evidence="1">The sequence shown here is derived from an EMBL/GenBank/DDBJ whole genome shotgun (WGS) entry which is preliminary data.</text>
</comment>